<dbReference type="VEuPathDB" id="TriTrypDB:TEOVI_000719800"/>
<accession>A0A1G4I3D6</accession>
<comment type="caution">
    <text evidence="4">The sequence shown here is derived from an EMBL/GenBank/DDBJ whole genome shotgun (WGS) entry which is preliminary data.</text>
</comment>
<organism evidence="4 5">
    <name type="scientific">Trypanosoma equiperdum</name>
    <dbReference type="NCBI Taxonomy" id="5694"/>
    <lineage>
        <taxon>Eukaryota</taxon>
        <taxon>Discoba</taxon>
        <taxon>Euglenozoa</taxon>
        <taxon>Kinetoplastea</taxon>
        <taxon>Metakinetoplastina</taxon>
        <taxon>Trypanosomatida</taxon>
        <taxon>Trypanosomatidae</taxon>
        <taxon>Trypanosoma</taxon>
    </lineage>
</organism>
<dbReference type="RefSeq" id="XP_067077770.1">
    <property type="nucleotide sequence ID" value="XM_067221669.1"/>
</dbReference>
<evidence type="ECO:0000313" key="5">
    <source>
        <dbReference type="Proteomes" id="UP000195570"/>
    </source>
</evidence>
<dbReference type="SUPFAM" id="SSF49354">
    <property type="entry name" value="PapD-like"/>
    <property type="match status" value="1"/>
</dbReference>
<dbReference type="Pfam" id="PF00635">
    <property type="entry name" value="Motile_Sperm"/>
    <property type="match status" value="1"/>
</dbReference>
<dbReference type="PROSITE" id="PS50202">
    <property type="entry name" value="MSP"/>
    <property type="match status" value="1"/>
</dbReference>
<keyword evidence="2" id="KW-1133">Transmembrane helix</keyword>
<reference evidence="4" key="1">
    <citation type="submission" date="2016-09" db="EMBL/GenBank/DDBJ databases">
        <authorList>
            <person name="Hebert L."/>
            <person name="Moumen B."/>
        </authorList>
    </citation>
    <scope>NUCLEOTIDE SEQUENCE [LARGE SCALE GENOMIC DNA]</scope>
    <source>
        <strain evidence="4">OVI</strain>
    </source>
</reference>
<dbReference type="GO" id="GO:0005886">
    <property type="term" value="C:plasma membrane"/>
    <property type="evidence" value="ECO:0007669"/>
    <property type="project" value="TreeGrafter"/>
</dbReference>
<evidence type="ECO:0000259" key="3">
    <source>
        <dbReference type="PROSITE" id="PS50202"/>
    </source>
</evidence>
<dbReference type="GeneID" id="92381132"/>
<dbReference type="Proteomes" id="UP000195570">
    <property type="component" value="Unassembled WGS sequence"/>
</dbReference>
<evidence type="ECO:0000256" key="1">
    <source>
        <dbReference type="ARBA" id="ARBA00008932"/>
    </source>
</evidence>
<evidence type="ECO:0000313" key="4">
    <source>
        <dbReference type="EMBL" id="SCU66311.1"/>
    </source>
</evidence>
<dbReference type="GO" id="GO:0005789">
    <property type="term" value="C:endoplasmic reticulum membrane"/>
    <property type="evidence" value="ECO:0007669"/>
    <property type="project" value="InterPro"/>
</dbReference>
<feature type="domain" description="MSP" evidence="3">
    <location>
        <begin position="9"/>
        <end position="136"/>
    </location>
</feature>
<dbReference type="EMBL" id="CZPT02000526">
    <property type="protein sequence ID" value="SCU66311.1"/>
    <property type="molecule type" value="Genomic_DNA"/>
</dbReference>
<protein>
    <submittedName>
        <fullName evidence="4">MSP (Major sperm protein) domain containing protein, putative</fullName>
    </submittedName>
</protein>
<keyword evidence="5" id="KW-1185">Reference proteome</keyword>
<gene>
    <name evidence="4" type="ORF">TEOVI_000719800</name>
</gene>
<keyword evidence="2" id="KW-0472">Membrane</keyword>
<dbReference type="InterPro" id="IPR000535">
    <property type="entry name" value="MSP_dom"/>
</dbReference>
<comment type="similarity">
    <text evidence="1">Belongs to the VAMP-associated protein (VAP) (TC 9.B.17) family.</text>
</comment>
<dbReference type="AlphaFoldDB" id="A0A1G4I3D6"/>
<name>A0A1G4I3D6_TRYEQ</name>
<dbReference type="Gene3D" id="2.60.40.10">
    <property type="entry name" value="Immunoglobulins"/>
    <property type="match status" value="1"/>
</dbReference>
<feature type="transmembrane region" description="Helical" evidence="2">
    <location>
        <begin position="197"/>
        <end position="214"/>
    </location>
</feature>
<dbReference type="InterPro" id="IPR013783">
    <property type="entry name" value="Ig-like_fold"/>
</dbReference>
<dbReference type="GO" id="GO:0090158">
    <property type="term" value="P:endoplasmic reticulum membrane organization"/>
    <property type="evidence" value="ECO:0007669"/>
    <property type="project" value="TreeGrafter"/>
</dbReference>
<dbReference type="InterPro" id="IPR016763">
    <property type="entry name" value="VAP"/>
</dbReference>
<dbReference type="PANTHER" id="PTHR10809">
    <property type="entry name" value="VESICLE-ASSOCIATED MEMBRANE PROTEIN-ASSOCIATED PROTEIN"/>
    <property type="match status" value="1"/>
</dbReference>
<dbReference type="InterPro" id="IPR008962">
    <property type="entry name" value="PapD-like_sf"/>
</dbReference>
<sequence>MRSKTAAPSVIVTPDRLHMTAKRKEECLVQITNISFEKVLFRMLTTTPERYLVKPTKGVIEPSASASVLITLSPTTARGEDVSDVNATDDFRLEYCLQEPEDCIEPRCTNVPALIKEKKQQDRRLVHSKTVRCTVDLTAVNGKWGEVRLRDDGNGTGRGSKGKNVISAVLNSRKREEVPGQVKASLAGQKQAGGGNSLMWIIGGAATLFCWWWFAY</sequence>
<dbReference type="GO" id="GO:0061817">
    <property type="term" value="P:endoplasmic reticulum-plasma membrane tethering"/>
    <property type="evidence" value="ECO:0007669"/>
    <property type="project" value="TreeGrafter"/>
</dbReference>
<proteinExistence type="inferred from homology"/>
<evidence type="ECO:0000256" key="2">
    <source>
        <dbReference type="SAM" id="Phobius"/>
    </source>
</evidence>
<keyword evidence="2" id="KW-0812">Transmembrane</keyword>
<dbReference type="PANTHER" id="PTHR10809:SF132">
    <property type="entry name" value="MSP DOMAIN-CONTAINING PROTEIN"/>
    <property type="match status" value="1"/>
</dbReference>